<keyword evidence="5" id="KW-1185">Reference proteome</keyword>
<sequence>MSKSVLVLSASPRKGGNSDLLCDRFMQGASESGHLVEKVFIKNKKINYCTGCGTCFSGNKPCPQKDDMADILDKMVSADVIVMSTPVYFYAMNGQMKTLIDRTCARYQEINDKEFYFIVAAADTSKKAMQRTIEEFRGFTDCLTEPREKGIIYGTGAWNIGDIKDMPVMQEAYLMGKTIE</sequence>
<dbReference type="PANTHER" id="PTHR43278:SF2">
    <property type="entry name" value="IRON-SULFUR FLAVOPROTEIN"/>
    <property type="match status" value="1"/>
</dbReference>
<dbReference type="RefSeq" id="WP_062175205.1">
    <property type="nucleotide sequence ID" value="NZ_BBXL01000001.1"/>
</dbReference>
<dbReference type="InterPro" id="IPR029039">
    <property type="entry name" value="Flavoprotein-like_sf"/>
</dbReference>
<gene>
    <name evidence="4" type="ORF">SAMN05444362_10181</name>
</gene>
<organism evidence="4 5">
    <name type="scientific">Dysgonomonas macrotermitis</name>
    <dbReference type="NCBI Taxonomy" id="1346286"/>
    <lineage>
        <taxon>Bacteria</taxon>
        <taxon>Pseudomonadati</taxon>
        <taxon>Bacteroidota</taxon>
        <taxon>Bacteroidia</taxon>
        <taxon>Bacteroidales</taxon>
        <taxon>Dysgonomonadaceae</taxon>
        <taxon>Dysgonomonas</taxon>
    </lineage>
</organism>
<dbReference type="InterPro" id="IPR051796">
    <property type="entry name" value="ISF_SsuE-like"/>
</dbReference>
<evidence type="ECO:0000313" key="4">
    <source>
        <dbReference type="EMBL" id="SHE32391.1"/>
    </source>
</evidence>
<evidence type="ECO:0000256" key="2">
    <source>
        <dbReference type="ARBA" id="ARBA00022643"/>
    </source>
</evidence>
<dbReference type="PANTHER" id="PTHR43278">
    <property type="entry name" value="NAD(P)H-DEPENDENT FMN-CONTAINING OXIDOREDUCTASE YWQN-RELATED"/>
    <property type="match status" value="1"/>
</dbReference>
<keyword evidence="1" id="KW-0285">Flavoprotein</keyword>
<dbReference type="Pfam" id="PF03358">
    <property type="entry name" value="FMN_red"/>
    <property type="match status" value="1"/>
</dbReference>
<dbReference type="GO" id="GO:0016491">
    <property type="term" value="F:oxidoreductase activity"/>
    <property type="evidence" value="ECO:0007669"/>
    <property type="project" value="InterPro"/>
</dbReference>
<accession>A0A1M4SJL8</accession>
<keyword evidence="2" id="KW-0288">FMN</keyword>
<evidence type="ECO:0000259" key="3">
    <source>
        <dbReference type="Pfam" id="PF03358"/>
    </source>
</evidence>
<proteinExistence type="predicted"/>
<dbReference type="EMBL" id="FQUC01000001">
    <property type="protein sequence ID" value="SHE32391.1"/>
    <property type="molecule type" value="Genomic_DNA"/>
</dbReference>
<dbReference type="AlphaFoldDB" id="A0A1M4SJL8"/>
<evidence type="ECO:0000256" key="1">
    <source>
        <dbReference type="ARBA" id="ARBA00022630"/>
    </source>
</evidence>
<dbReference type="STRING" id="1346286.SAMN05444362_10181"/>
<dbReference type="SUPFAM" id="SSF52218">
    <property type="entry name" value="Flavoproteins"/>
    <property type="match status" value="1"/>
</dbReference>
<dbReference type="OrthoDB" id="9805976at2"/>
<feature type="domain" description="NADPH-dependent FMN reductase-like" evidence="3">
    <location>
        <begin position="5"/>
        <end position="124"/>
    </location>
</feature>
<reference evidence="5" key="1">
    <citation type="submission" date="2016-11" db="EMBL/GenBank/DDBJ databases">
        <authorList>
            <person name="Varghese N."/>
            <person name="Submissions S."/>
        </authorList>
    </citation>
    <scope>NUCLEOTIDE SEQUENCE [LARGE SCALE GENOMIC DNA]</scope>
    <source>
        <strain evidence="5">DSM 27370</strain>
    </source>
</reference>
<dbReference type="InterPro" id="IPR005025">
    <property type="entry name" value="FMN_Rdtase-like_dom"/>
</dbReference>
<name>A0A1M4SJL8_9BACT</name>
<protein>
    <submittedName>
        <fullName evidence="4">NADPH-dependent FMN reductase</fullName>
    </submittedName>
</protein>
<dbReference type="Proteomes" id="UP000184480">
    <property type="component" value="Unassembled WGS sequence"/>
</dbReference>
<evidence type="ECO:0000313" key="5">
    <source>
        <dbReference type="Proteomes" id="UP000184480"/>
    </source>
</evidence>
<dbReference type="Gene3D" id="3.40.50.360">
    <property type="match status" value="1"/>
</dbReference>